<dbReference type="Proteomes" id="UP000035955">
    <property type="component" value="Unassembled WGS sequence"/>
</dbReference>
<dbReference type="RefSeq" id="WP_048443084.1">
    <property type="nucleotide sequence ID" value="NZ_LABY01000030.1"/>
</dbReference>
<evidence type="ECO:0000256" key="3">
    <source>
        <dbReference type="ARBA" id="ARBA00022553"/>
    </source>
</evidence>
<accession>A0A0J6T7N7</accession>
<dbReference type="PROSITE" id="PS50112">
    <property type="entry name" value="PAS"/>
    <property type="match status" value="1"/>
</dbReference>
<dbReference type="AlphaFoldDB" id="A0A0J6T7N7"/>
<dbReference type="Gene3D" id="3.30.450.20">
    <property type="entry name" value="PAS domain"/>
    <property type="match status" value="1"/>
</dbReference>
<dbReference type="EMBL" id="LABY01000030">
    <property type="protein sequence ID" value="KMO41563.1"/>
    <property type="molecule type" value="Genomic_DNA"/>
</dbReference>
<dbReference type="CDD" id="cd00130">
    <property type="entry name" value="PAS"/>
    <property type="match status" value="1"/>
</dbReference>
<organism evidence="7 8">
    <name type="scientific">Methylobacterium variabile</name>
    <dbReference type="NCBI Taxonomy" id="298794"/>
    <lineage>
        <taxon>Bacteria</taxon>
        <taxon>Pseudomonadati</taxon>
        <taxon>Pseudomonadota</taxon>
        <taxon>Alphaproteobacteria</taxon>
        <taxon>Hyphomicrobiales</taxon>
        <taxon>Methylobacteriaceae</taxon>
        <taxon>Methylobacterium</taxon>
    </lineage>
</organism>
<evidence type="ECO:0000313" key="8">
    <source>
        <dbReference type="Proteomes" id="UP000035955"/>
    </source>
</evidence>
<dbReference type="InterPro" id="IPR052162">
    <property type="entry name" value="Sensor_kinase/Photoreceptor"/>
</dbReference>
<dbReference type="InterPro" id="IPR035965">
    <property type="entry name" value="PAS-like_dom_sf"/>
</dbReference>
<dbReference type="InterPro" id="IPR013655">
    <property type="entry name" value="PAS_fold_3"/>
</dbReference>
<dbReference type="PANTHER" id="PTHR43304:SF1">
    <property type="entry name" value="PAC DOMAIN-CONTAINING PROTEIN"/>
    <property type="match status" value="1"/>
</dbReference>
<keyword evidence="3" id="KW-0597">Phosphoprotein</keyword>
<evidence type="ECO:0000313" key="7">
    <source>
        <dbReference type="EMBL" id="KMO41563.1"/>
    </source>
</evidence>
<name>A0A0J6T7N7_9HYPH</name>
<comment type="catalytic activity">
    <reaction evidence="1">
        <text>ATP + protein L-histidine = ADP + protein N-phospho-L-histidine.</text>
        <dbReference type="EC" id="2.7.13.3"/>
    </reaction>
</comment>
<dbReference type="PATRIC" id="fig|298794.3.peg.4676"/>
<proteinExistence type="predicted"/>
<feature type="domain" description="PAS" evidence="6">
    <location>
        <begin position="1"/>
        <end position="57"/>
    </location>
</feature>
<dbReference type="GO" id="GO:0004673">
    <property type="term" value="F:protein histidine kinase activity"/>
    <property type="evidence" value="ECO:0007669"/>
    <property type="project" value="UniProtKB-EC"/>
</dbReference>
<evidence type="ECO:0000256" key="4">
    <source>
        <dbReference type="ARBA" id="ARBA00022679"/>
    </source>
</evidence>
<evidence type="ECO:0000256" key="5">
    <source>
        <dbReference type="ARBA" id="ARBA00022777"/>
    </source>
</evidence>
<comment type="caution">
    <text evidence="7">The sequence shown here is derived from an EMBL/GenBank/DDBJ whole genome shotgun (WGS) entry which is preliminary data.</text>
</comment>
<protein>
    <recommendedName>
        <fullName evidence="2">histidine kinase</fullName>
        <ecNumber evidence="2">2.7.13.3</ecNumber>
    </recommendedName>
</protein>
<dbReference type="NCBIfam" id="TIGR00229">
    <property type="entry name" value="sensory_box"/>
    <property type="match status" value="1"/>
</dbReference>
<sequence length="181" mass="19907">MIWAADQRGHIAYVCREWKEMTGQDTEQACGSGWLDMIHPEDRDFVAKAFMKALAKAASFTMTYRLRSRTSEYIWVRSSAIPSFSPDTSVFLGYLGSLSSGGEHQPTAADAQLDVFNPPEPSPGFEPLSPLDRVADHLMLAHSAAQAARDTVLMQMIEISLFQVGKLLSQQGHATHGGNVH</sequence>
<dbReference type="Pfam" id="PF08447">
    <property type="entry name" value="PAS_3"/>
    <property type="match status" value="1"/>
</dbReference>
<dbReference type="SUPFAM" id="SSF55785">
    <property type="entry name" value="PYP-like sensor domain (PAS domain)"/>
    <property type="match status" value="1"/>
</dbReference>
<evidence type="ECO:0000256" key="1">
    <source>
        <dbReference type="ARBA" id="ARBA00000085"/>
    </source>
</evidence>
<dbReference type="InterPro" id="IPR000014">
    <property type="entry name" value="PAS"/>
</dbReference>
<keyword evidence="4" id="KW-0808">Transferase</keyword>
<dbReference type="EC" id="2.7.13.3" evidence="2"/>
<evidence type="ECO:0000259" key="6">
    <source>
        <dbReference type="PROSITE" id="PS50112"/>
    </source>
</evidence>
<evidence type="ECO:0000256" key="2">
    <source>
        <dbReference type="ARBA" id="ARBA00012438"/>
    </source>
</evidence>
<dbReference type="PANTHER" id="PTHR43304">
    <property type="entry name" value="PHYTOCHROME-LIKE PROTEIN CPH1"/>
    <property type="match status" value="1"/>
</dbReference>
<reference evidence="7 8" key="1">
    <citation type="submission" date="2015-03" db="EMBL/GenBank/DDBJ databases">
        <title>Genome sequencing of Methylobacterium variabile DSM 16961.</title>
        <authorList>
            <person name="Chaudhry V."/>
            <person name="Patil P.B."/>
        </authorList>
    </citation>
    <scope>NUCLEOTIDE SEQUENCE [LARGE SCALE GENOMIC DNA]</scope>
    <source>
        <strain evidence="7 8">DSM 16961</strain>
    </source>
</reference>
<keyword evidence="8" id="KW-1185">Reference proteome</keyword>
<gene>
    <name evidence="7" type="ORF">VQ02_05115</name>
</gene>
<keyword evidence="5" id="KW-0418">Kinase</keyword>